<protein>
    <submittedName>
        <fullName evidence="2">Uncharacterized protein</fullName>
    </submittedName>
</protein>
<dbReference type="OrthoDB" id="419009at2759"/>
<evidence type="ECO:0000313" key="3">
    <source>
        <dbReference type="Proteomes" id="UP000186817"/>
    </source>
</evidence>
<organism evidence="2 3">
    <name type="scientific">Symbiodinium microadriaticum</name>
    <name type="common">Dinoflagellate</name>
    <name type="synonym">Zooxanthella microadriatica</name>
    <dbReference type="NCBI Taxonomy" id="2951"/>
    <lineage>
        <taxon>Eukaryota</taxon>
        <taxon>Sar</taxon>
        <taxon>Alveolata</taxon>
        <taxon>Dinophyceae</taxon>
        <taxon>Suessiales</taxon>
        <taxon>Symbiodiniaceae</taxon>
        <taxon>Symbiodinium</taxon>
    </lineage>
</organism>
<sequence>MARKSPRRFVALAVLAACFCFYSSSLGFASDEAKDQLEKAVKVWKQPHAIRIAGSKFAVDTISQGAPQWQVRATEANGSTALFAAREDGGSVVYGVNYDSAKSSYKAPYGSRVALAATGDEEGSDYDWTVQVERSSSAPQRIAFSGNSEDMVYDATLAAEKPLGGGVTGLVAVDMKRRSGDESFLPTWIKPSFGAKYASGNTEYRAAVFPDFQQENTTSVDWEAVMKGRLEGWSSKQGGKILTTDPQYTLRLSKDGLQGLVKAPAKLGTAFGLVGTINTEGQYDVAGYGEWTGERKVADGVKLDSSIKASASRGSVDVQPLGTGVTLDLGALAPKFAAKGSTLALQSRYKFGASRPAVAAAMALTSAKVPEVDVMGLASYDSAGDLTSSVKVTASKLRGIDAKYEMRSSNSKFRQAIAMASPRVDFGDGSYLRLTGKAYKGEEFGEKPRVQLGVQYEGKVDILGRSLDLGGQSAGFDSGRSLLDEMGRPWTSPELKKATNTAKVVRSRIQSEYGEGKRWISK</sequence>
<proteinExistence type="predicted"/>
<feature type="signal peptide" evidence="1">
    <location>
        <begin position="1"/>
        <end position="27"/>
    </location>
</feature>
<dbReference type="OMA" id="NTEGQYD"/>
<dbReference type="Proteomes" id="UP000186817">
    <property type="component" value="Unassembled WGS sequence"/>
</dbReference>
<name>A0A1Q9DLD9_SYMMI</name>
<keyword evidence="1" id="KW-0732">Signal</keyword>
<evidence type="ECO:0000313" key="2">
    <source>
        <dbReference type="EMBL" id="OLP95963.1"/>
    </source>
</evidence>
<keyword evidence="3" id="KW-1185">Reference proteome</keyword>
<reference evidence="2 3" key="1">
    <citation type="submission" date="2016-02" db="EMBL/GenBank/DDBJ databases">
        <title>Genome analysis of coral dinoflagellate symbionts highlights evolutionary adaptations to a symbiotic lifestyle.</title>
        <authorList>
            <person name="Aranda M."/>
            <person name="Li Y."/>
            <person name="Liew Y.J."/>
            <person name="Baumgarten S."/>
            <person name="Simakov O."/>
            <person name="Wilson M."/>
            <person name="Piel J."/>
            <person name="Ashoor H."/>
            <person name="Bougouffa S."/>
            <person name="Bajic V.B."/>
            <person name="Ryu T."/>
            <person name="Ravasi T."/>
            <person name="Bayer T."/>
            <person name="Micklem G."/>
            <person name="Kim H."/>
            <person name="Bhak J."/>
            <person name="Lajeunesse T.C."/>
            <person name="Voolstra C.R."/>
        </authorList>
    </citation>
    <scope>NUCLEOTIDE SEQUENCE [LARGE SCALE GENOMIC DNA]</scope>
    <source>
        <strain evidence="2 3">CCMP2467</strain>
    </source>
</reference>
<gene>
    <name evidence="2" type="ORF">AK812_SmicGene21855</name>
</gene>
<evidence type="ECO:0000256" key="1">
    <source>
        <dbReference type="SAM" id="SignalP"/>
    </source>
</evidence>
<dbReference type="AlphaFoldDB" id="A0A1Q9DLD9"/>
<feature type="chain" id="PRO_5012073536" evidence="1">
    <location>
        <begin position="28"/>
        <end position="522"/>
    </location>
</feature>
<accession>A0A1Q9DLD9</accession>
<dbReference type="EMBL" id="LSRX01000484">
    <property type="protein sequence ID" value="OLP95963.1"/>
    <property type="molecule type" value="Genomic_DNA"/>
</dbReference>
<comment type="caution">
    <text evidence="2">The sequence shown here is derived from an EMBL/GenBank/DDBJ whole genome shotgun (WGS) entry which is preliminary data.</text>
</comment>